<dbReference type="RefSeq" id="WP_023945526.1">
    <property type="nucleotide sequence ID" value="NZ_AYRR01000012.1"/>
</dbReference>
<dbReference type="EMBL" id="AYRR01000012">
    <property type="protein sequence ID" value="ETD94972.1"/>
    <property type="molecule type" value="Genomic_DNA"/>
</dbReference>
<dbReference type="AlphaFoldDB" id="V8I3Y4"/>
<dbReference type="Proteomes" id="UP000018717">
    <property type="component" value="Unassembled WGS sequence"/>
</dbReference>
<dbReference type="PROSITE" id="PS51257">
    <property type="entry name" value="PROKAR_LIPOPROTEIN"/>
    <property type="match status" value="1"/>
</dbReference>
<sequence>MKKIIFTIFGIWIGLILVACSSRTSNTSINNSTSSTTSLATSSTDKEAKLKGIVMAAIHYGAHTYNDIKRVDLSLVSPTDGSIKPYRSFEFPEQTSEGKPIVSLEVAKIVIDSRSEPTGFFTRPFYAKKGFDKDLKNIVVTFKLKNSDSERVGILNENGELTDISAIVEGDENSFSSKKFYHKRPYIENDYFCYVSTDLTDSNAKFYRIPLNNLSRSAVEEFNPRKNRLGDTRYRKIYLDENNKYFFVTEDDGNIGNNGIHINRLDETFTYQHHEYDVTLYLGDGEYLASGFSIWSAFKEPATDDPNSYRNANFVKNLVPQNEDRQNYSPILSPDKGEIFFLSKSRASSQEEPTLYKVSRKGGEPEVVVQKFKPLPPLNSDLKWSDSVFLDWIE</sequence>
<comment type="caution">
    <text evidence="1">The sequence shown here is derived from an EMBL/GenBank/DDBJ whole genome shotgun (WGS) entry which is preliminary data.</text>
</comment>
<gene>
    <name evidence="1" type="ORF">U757_08830</name>
</gene>
<dbReference type="SUPFAM" id="SSF82171">
    <property type="entry name" value="DPP6 N-terminal domain-like"/>
    <property type="match status" value="1"/>
</dbReference>
<reference evidence="1 2" key="1">
    <citation type="submission" date="2013-11" db="EMBL/GenBank/DDBJ databases">
        <title>Genome sequencing of Streptococcus mitis strains.</title>
        <authorList>
            <person name="Ikryannikova L.N."/>
            <person name="Ilina E.N."/>
            <person name="Kostryukova E.S."/>
            <person name="Karpova I.Y."/>
            <person name="Semashko T.A."/>
            <person name="Larin A.K."/>
            <person name="Ischenko D.S."/>
            <person name="Savinova T.A."/>
            <person name="Dubovickaya V.A."/>
            <person name="Sidorenko S.V."/>
            <person name="Govorun V.M."/>
        </authorList>
    </citation>
    <scope>NUCLEOTIDE SEQUENCE [LARGE SCALE GENOMIC DNA]</scope>
    <source>
        <strain evidence="1 2">21/39</strain>
    </source>
</reference>
<proteinExistence type="predicted"/>
<accession>V8I3Y4</accession>
<organism evidence="1 2">
    <name type="scientific">Streptococcus mitis 21/39</name>
    <dbReference type="NCBI Taxonomy" id="1415765"/>
    <lineage>
        <taxon>Bacteria</taxon>
        <taxon>Bacillati</taxon>
        <taxon>Bacillota</taxon>
        <taxon>Bacilli</taxon>
        <taxon>Lactobacillales</taxon>
        <taxon>Streptococcaceae</taxon>
        <taxon>Streptococcus</taxon>
        <taxon>Streptococcus mitis group</taxon>
    </lineage>
</organism>
<name>V8I3Y4_STRMT</name>
<protein>
    <submittedName>
        <fullName evidence="1">Uncharacterized protein</fullName>
    </submittedName>
</protein>
<dbReference type="PATRIC" id="fig|1415765.3.peg.1706"/>
<evidence type="ECO:0000313" key="2">
    <source>
        <dbReference type="Proteomes" id="UP000018717"/>
    </source>
</evidence>
<evidence type="ECO:0000313" key="1">
    <source>
        <dbReference type="EMBL" id="ETD94972.1"/>
    </source>
</evidence>